<dbReference type="EMBL" id="KQ234755">
    <property type="protein sequence ID" value="KMZ88722.1"/>
    <property type="molecule type" value="Genomic_DNA"/>
</dbReference>
<name>A0A0J9T2A3_PLAV1</name>
<evidence type="ECO:0000256" key="2">
    <source>
        <dbReference type="SAM" id="Phobius"/>
    </source>
</evidence>
<protein>
    <submittedName>
        <fullName evidence="3">Uncharacterized protein</fullName>
    </submittedName>
</protein>
<dbReference type="AlphaFoldDB" id="A0A0J9T2A3"/>
<dbReference type="InterPro" id="IPR008780">
    <property type="entry name" value="Plasmodium_Vir"/>
</dbReference>
<evidence type="ECO:0000313" key="3">
    <source>
        <dbReference type="EMBL" id="KMZ88722.1"/>
    </source>
</evidence>
<keyword evidence="2" id="KW-0812">Transmembrane</keyword>
<proteinExistence type="predicted"/>
<gene>
    <name evidence="3" type="ORF">PVBG_05668</name>
</gene>
<dbReference type="Proteomes" id="UP000053327">
    <property type="component" value="Unassembled WGS sequence"/>
</dbReference>
<sequence>MIKNKGTKNYGRFLKQCFIKIIIFYNFSSFLIKSFQRSKCILHCKHISIIFFRIIFQNDEQVTQKSSNIYSILNNDTYKISQNSDEECEQIYQMLSGEYNNFKNFCMNLNRILQNYDILSFPDTLNDDKCTIINLWTYDHIYNKMSDHTKKQEFDEIIPIVGSIWNNYLGALSGCHMYIDRISKKEFNDMKNLYDYVKNYENIALHLKDKDYICKKNLKNYIDGIQDIYLRSKAKSIPGTHMYHRILQDFVKVNTGKKLSAVTCKETIDQEPSSEDSQLLDTSPEGGSAQELKLPESVVELPSKLSGKEGEQRSVVSEVAATDASQNHEMSSYKEGAESSDKVAIDAGLIGDHSETVIPGKVGTVGATLAGSSLFLVMLYKVIKHNFNNY</sequence>
<accession>A0A0J9T2A3</accession>
<evidence type="ECO:0000313" key="4">
    <source>
        <dbReference type="Proteomes" id="UP000053327"/>
    </source>
</evidence>
<reference evidence="3 4" key="1">
    <citation type="submission" date="2011-08" db="EMBL/GenBank/DDBJ databases">
        <title>The Genome Sequence of Plasmodium vivax Brazil I.</title>
        <authorList>
            <consortium name="The Broad Institute Genome Sequencing Platform"/>
            <consortium name="The Broad Institute Genome Sequencing Center for Infectious Disease"/>
            <person name="Neafsey D."/>
            <person name="Carlton J."/>
            <person name="Barnwell J."/>
            <person name="Collins W."/>
            <person name="Escalante A."/>
            <person name="Mullikin J."/>
            <person name="Saul A."/>
            <person name="Guigo R."/>
            <person name="Camara F."/>
            <person name="Young S.K."/>
            <person name="Zeng Q."/>
            <person name="Gargeya S."/>
            <person name="Fitzgerald M."/>
            <person name="Haas B."/>
            <person name="Abouelleil A."/>
            <person name="Alvarado L."/>
            <person name="Arachchi H.M."/>
            <person name="Berlin A."/>
            <person name="Brown A."/>
            <person name="Chapman S.B."/>
            <person name="Chen Z."/>
            <person name="Dunbar C."/>
            <person name="Freedman E."/>
            <person name="Gearin G."/>
            <person name="Gellesch M."/>
            <person name="Goldberg J."/>
            <person name="Griggs A."/>
            <person name="Gujja S."/>
            <person name="Heiman D."/>
            <person name="Howarth C."/>
            <person name="Larson L."/>
            <person name="Lui A."/>
            <person name="MacDonald P.J.P."/>
            <person name="Montmayeur A."/>
            <person name="Murphy C."/>
            <person name="Neiman D."/>
            <person name="Pearson M."/>
            <person name="Priest M."/>
            <person name="Roberts A."/>
            <person name="Saif S."/>
            <person name="Shea T."/>
            <person name="Shenoy N."/>
            <person name="Sisk P."/>
            <person name="Stolte C."/>
            <person name="Sykes S."/>
            <person name="Wortman J."/>
            <person name="Nusbaum C."/>
            <person name="Birren B."/>
        </authorList>
    </citation>
    <scope>NUCLEOTIDE SEQUENCE [LARGE SCALE GENOMIC DNA]</scope>
    <source>
        <strain evidence="3 4">Brazil I</strain>
    </source>
</reference>
<keyword evidence="2" id="KW-0472">Membrane</keyword>
<organism evidence="3 4">
    <name type="scientific">Plasmodium vivax (strain Brazil I)</name>
    <dbReference type="NCBI Taxonomy" id="1033975"/>
    <lineage>
        <taxon>Eukaryota</taxon>
        <taxon>Sar</taxon>
        <taxon>Alveolata</taxon>
        <taxon>Apicomplexa</taxon>
        <taxon>Aconoidasida</taxon>
        <taxon>Haemosporida</taxon>
        <taxon>Plasmodiidae</taxon>
        <taxon>Plasmodium</taxon>
        <taxon>Plasmodium (Plasmodium)</taxon>
    </lineage>
</organism>
<evidence type="ECO:0000256" key="1">
    <source>
        <dbReference type="SAM" id="MobiDB-lite"/>
    </source>
</evidence>
<keyword evidence="2" id="KW-1133">Transmembrane helix</keyword>
<feature type="region of interest" description="Disordered" evidence="1">
    <location>
        <begin position="266"/>
        <end position="339"/>
    </location>
</feature>
<feature type="transmembrane region" description="Helical" evidence="2">
    <location>
        <begin position="12"/>
        <end position="32"/>
    </location>
</feature>
<dbReference type="Pfam" id="PF05795">
    <property type="entry name" value="Plasmodium_Vir"/>
    <property type="match status" value="1"/>
</dbReference>